<evidence type="ECO:0000313" key="1">
    <source>
        <dbReference type="EMBL" id="TBU26344.1"/>
    </source>
</evidence>
<proteinExistence type="predicted"/>
<name>A0A4Q9MG09_9APHY</name>
<organism evidence="1">
    <name type="scientific">Dichomitus squalens</name>
    <dbReference type="NCBI Taxonomy" id="114155"/>
    <lineage>
        <taxon>Eukaryota</taxon>
        <taxon>Fungi</taxon>
        <taxon>Dikarya</taxon>
        <taxon>Basidiomycota</taxon>
        <taxon>Agaricomycotina</taxon>
        <taxon>Agaricomycetes</taxon>
        <taxon>Polyporales</taxon>
        <taxon>Polyporaceae</taxon>
        <taxon>Dichomitus</taxon>
    </lineage>
</organism>
<protein>
    <submittedName>
        <fullName evidence="1">Uncharacterized protein</fullName>
    </submittedName>
</protein>
<sequence>MYVVSSAEDGDTLGYIWKRIRCGGISYCEDETLSDAHRIEIPISLRMRACVADSANWGPSVSFQITRVRPARAKVYREGSMMRSRALSQR</sequence>
<gene>
    <name evidence="1" type="ORF">BD311DRAFT_762728</name>
</gene>
<dbReference type="EMBL" id="ML143447">
    <property type="protein sequence ID" value="TBU26344.1"/>
    <property type="molecule type" value="Genomic_DNA"/>
</dbReference>
<dbReference type="AlphaFoldDB" id="A0A4Q9MG09"/>
<dbReference type="Proteomes" id="UP000292957">
    <property type="component" value="Unassembled WGS sequence"/>
</dbReference>
<accession>A0A4Q9MG09</accession>
<reference evidence="1" key="1">
    <citation type="submission" date="2019-01" db="EMBL/GenBank/DDBJ databases">
        <title>Draft genome sequences of three monokaryotic isolates of the white-rot basidiomycete fungus Dichomitus squalens.</title>
        <authorList>
            <consortium name="DOE Joint Genome Institute"/>
            <person name="Lopez S.C."/>
            <person name="Andreopoulos B."/>
            <person name="Pangilinan J."/>
            <person name="Lipzen A."/>
            <person name="Riley R."/>
            <person name="Ahrendt S."/>
            <person name="Ng V."/>
            <person name="Barry K."/>
            <person name="Daum C."/>
            <person name="Grigoriev I.V."/>
            <person name="Hilden K.S."/>
            <person name="Makela M.R."/>
            <person name="de Vries R.P."/>
        </authorList>
    </citation>
    <scope>NUCLEOTIDE SEQUENCE [LARGE SCALE GENOMIC DNA]</scope>
    <source>
        <strain evidence="1">OM18370.1</strain>
    </source>
</reference>